<evidence type="ECO:0000313" key="2">
    <source>
        <dbReference type="Proteomes" id="UP000184532"/>
    </source>
</evidence>
<sequence length="103" mass="12196">MTVYDKQRLLNECHRVLQYYLEKTERVMNLYQDTSETQYFLFALKGTMEFINGNKNADVPFLEKCINGLIAGQKGRKGSDRLSELRNELEEELILLKLRYNIK</sequence>
<dbReference type="STRING" id="570519.SAMN04488116_2844"/>
<name>A0A1M5NKC4_9FLAO</name>
<keyword evidence="2" id="KW-1185">Reference proteome</keyword>
<proteinExistence type="predicted"/>
<accession>A0A1M5NKC4</accession>
<evidence type="ECO:0000313" key="1">
    <source>
        <dbReference type="EMBL" id="SHG89895.1"/>
    </source>
</evidence>
<gene>
    <name evidence="1" type="ORF">SAMN04488116_2844</name>
</gene>
<reference evidence="2" key="1">
    <citation type="submission" date="2016-11" db="EMBL/GenBank/DDBJ databases">
        <authorList>
            <person name="Varghese N."/>
            <person name="Submissions S."/>
        </authorList>
    </citation>
    <scope>NUCLEOTIDE SEQUENCE [LARGE SCALE GENOMIC DNA]</scope>
    <source>
        <strain evidence="2">DSM 22638</strain>
    </source>
</reference>
<protein>
    <submittedName>
        <fullName evidence="1">Uncharacterized protein</fullName>
    </submittedName>
</protein>
<dbReference type="AlphaFoldDB" id="A0A1M5NKC4"/>
<organism evidence="1 2">
    <name type="scientific">Flagellimonas flava</name>
    <dbReference type="NCBI Taxonomy" id="570519"/>
    <lineage>
        <taxon>Bacteria</taxon>
        <taxon>Pseudomonadati</taxon>
        <taxon>Bacteroidota</taxon>
        <taxon>Flavobacteriia</taxon>
        <taxon>Flavobacteriales</taxon>
        <taxon>Flavobacteriaceae</taxon>
        <taxon>Flagellimonas</taxon>
    </lineage>
</organism>
<dbReference type="EMBL" id="FQWL01000005">
    <property type="protein sequence ID" value="SHG89895.1"/>
    <property type="molecule type" value="Genomic_DNA"/>
</dbReference>
<dbReference type="RefSeq" id="WP_165614906.1">
    <property type="nucleotide sequence ID" value="NZ_FQWL01000005.1"/>
</dbReference>
<dbReference type="Proteomes" id="UP000184532">
    <property type="component" value="Unassembled WGS sequence"/>
</dbReference>